<feature type="region of interest" description="Disordered" evidence="2">
    <location>
        <begin position="1370"/>
        <end position="1389"/>
    </location>
</feature>
<feature type="region of interest" description="Disordered" evidence="2">
    <location>
        <begin position="335"/>
        <end position="362"/>
    </location>
</feature>
<evidence type="ECO:0000256" key="3">
    <source>
        <dbReference type="SAM" id="SignalP"/>
    </source>
</evidence>
<feature type="region of interest" description="Disordered" evidence="2">
    <location>
        <begin position="1669"/>
        <end position="1710"/>
    </location>
</feature>
<feature type="region of interest" description="Disordered" evidence="2">
    <location>
        <begin position="1420"/>
        <end position="1447"/>
    </location>
</feature>
<reference evidence="5" key="1">
    <citation type="submission" date="2018-11" db="EMBL/GenBank/DDBJ databases">
        <authorList>
            <consortium name="Genoscope - CEA"/>
            <person name="William W."/>
        </authorList>
    </citation>
    <scope>NUCLEOTIDE SEQUENCE</scope>
</reference>
<dbReference type="SUPFAM" id="SSF52540">
    <property type="entry name" value="P-loop containing nucleoside triphosphate hydrolases"/>
    <property type="match status" value="1"/>
</dbReference>
<keyword evidence="1" id="KW-0175">Coiled coil</keyword>
<dbReference type="GO" id="GO:0031507">
    <property type="term" value="P:heterochromatin formation"/>
    <property type="evidence" value="ECO:0007669"/>
    <property type="project" value="InterPro"/>
</dbReference>
<feature type="region of interest" description="Disordered" evidence="2">
    <location>
        <begin position="279"/>
        <end position="299"/>
    </location>
</feature>
<feature type="compositionally biased region" description="Polar residues" evidence="2">
    <location>
        <begin position="348"/>
        <end position="357"/>
    </location>
</feature>
<feature type="compositionally biased region" description="Polar residues" evidence="2">
    <location>
        <begin position="1427"/>
        <end position="1447"/>
    </location>
</feature>
<dbReference type="Gene3D" id="3.40.50.300">
    <property type="entry name" value="P-loop containing nucleotide triphosphate hydrolases"/>
    <property type="match status" value="1"/>
</dbReference>
<dbReference type="Pfam" id="PF25029">
    <property type="entry name" value="MOM1"/>
    <property type="match status" value="1"/>
</dbReference>
<dbReference type="InterPro" id="IPR027417">
    <property type="entry name" value="P-loop_NTPase"/>
</dbReference>
<accession>A0A3P5Y9K5</accession>
<protein>
    <recommendedName>
        <fullName evidence="4">MOM1 alpha-helical domain-containing protein</fullName>
    </recommendedName>
</protein>
<dbReference type="EMBL" id="LR031568">
    <property type="protein sequence ID" value="VDC64332.1"/>
    <property type="molecule type" value="Genomic_DNA"/>
</dbReference>
<dbReference type="InterPro" id="IPR056882">
    <property type="entry name" value="MOM1_dom"/>
</dbReference>
<feature type="compositionally biased region" description="Basic and acidic residues" evidence="2">
    <location>
        <begin position="399"/>
        <end position="416"/>
    </location>
</feature>
<feature type="compositionally biased region" description="Low complexity" evidence="2">
    <location>
        <begin position="279"/>
        <end position="294"/>
    </location>
</feature>
<name>A0A3P5Y9K5_BRACM</name>
<feature type="region of interest" description="Disordered" evidence="2">
    <location>
        <begin position="784"/>
        <end position="809"/>
    </location>
</feature>
<feature type="region of interest" description="Disordered" evidence="2">
    <location>
        <begin position="381"/>
        <end position="416"/>
    </location>
</feature>
<dbReference type="PANTHER" id="PTHR35116">
    <property type="entry name" value="HELICASE PROTEIN MOM1"/>
    <property type="match status" value="1"/>
</dbReference>
<feature type="compositionally biased region" description="Basic and acidic residues" evidence="2">
    <location>
        <begin position="791"/>
        <end position="804"/>
    </location>
</feature>
<dbReference type="InterPro" id="IPR039322">
    <property type="entry name" value="MOM1"/>
</dbReference>
<organism evidence="5">
    <name type="scientific">Brassica campestris</name>
    <name type="common">Field mustard</name>
    <dbReference type="NCBI Taxonomy" id="3711"/>
    <lineage>
        <taxon>Eukaryota</taxon>
        <taxon>Viridiplantae</taxon>
        <taxon>Streptophyta</taxon>
        <taxon>Embryophyta</taxon>
        <taxon>Tracheophyta</taxon>
        <taxon>Spermatophyta</taxon>
        <taxon>Magnoliopsida</taxon>
        <taxon>eudicotyledons</taxon>
        <taxon>Gunneridae</taxon>
        <taxon>Pentapetalae</taxon>
        <taxon>rosids</taxon>
        <taxon>malvids</taxon>
        <taxon>Brassicales</taxon>
        <taxon>Brassicaceae</taxon>
        <taxon>Brassiceae</taxon>
        <taxon>Brassica</taxon>
    </lineage>
</organism>
<evidence type="ECO:0000256" key="1">
    <source>
        <dbReference type="SAM" id="Coils"/>
    </source>
</evidence>
<feature type="compositionally biased region" description="Low complexity" evidence="2">
    <location>
        <begin position="105"/>
        <end position="123"/>
    </location>
</feature>
<feature type="chain" id="PRO_5018235465" description="MOM1 alpha-helical domain-containing protein" evidence="3">
    <location>
        <begin position="20"/>
        <end position="1719"/>
    </location>
</feature>
<proteinExistence type="predicted"/>
<feature type="coiled-coil region" evidence="1">
    <location>
        <begin position="1036"/>
        <end position="1063"/>
    </location>
</feature>
<sequence>MMVSSVTILQSIVFTCIYSSDPDARVCVCVCVHRESCAELGEAISPAISTGDLQNSARSSSLVRAEVRFHEMKKEEKNGSTGRTICTRSVAVASSASAEKEKDNSGLSLRRSARGASSTSSTSKSEKRNPSPVSVSKKSGKMEKKHKASPLRRSNKGKKPGRSADTSSSTEIKESEDNVEDLTGVVVKKYEPKMTGRSFRALYRGHLRNEAKASSNDEELVVVGCSRRVPAGNEDAREDSSSPRVILESKGVQVGGTCTHKSPDFAVKLVRDTENMVLDSSPVVGDDSVVGSPSENPETQKLRVSATRLETDTDLPLKRKRDTVGVVMDACANTDDRTMSTDGVIPSPSGSTNNNQSESRDTCQKAKNFANLCVSSSIAQPVQEPDQLAQVSGPASSRDYGEDRQNMQQDKSHDRKLSSMYPEYWVPVQLSDVQIEQYCRTLFSKSSSLSSLSRTDPVGALEQTLSSVRKICDHPYIMDASFKQLLTKNLEVHKIEDVEIKASGKLHLLDAMLTQIKSKGLKAVIFYQNFLYFVQQATQSGEGLMLANILDDFVSQRFGQKSYEHGDSHSKKNAINNFNKESECFILLLETRACSQSIKLLRAEALILFGSSWNSSHDVKLLEKIKIESYSEKTKLFRLYSTCTVEEKALILARQKKSLDNLNRPLTHALLMWGASCLFDKLDHLHGSQTPDSGVPLEQSIRGDVIREFSSILSSSVGEGNVGKLCLLLEAKHAQGTYSTESNLFGEKYVELSDEVSPNIFWTKLLGGKNPVWTYYSDTSQRSRKRVRHLQGSEETAKLDDGKSTKKKKKASDDVTVVYDVRKASGNDHMGDYESPKVTTLLSSNASGTNDALDGKDAIGLYSVGGHISGIPEDMLAAIDCRQTPAESQKTLHAVLKPQMSKLCQILHLSENLARMVEKVLEYIIDNHRVCKEPATTLQAFQIAVIWIAVSFVKQKFNREESLARAKSELGFSCSREEVDYIYSFLYCMKSLFVGRRTQGFQEKGEECMAEMRGSHYSSVTKDVEKTISDIKKKCSKSLHKLVQTLEEEKMDLMNRNAVKKQELQNCKKVEASFIRVTYSGINTQSLHDALQRLECTFERKFDDLKGELDKCLESLEQINEAGKKKLAEDEACWISRIEKWARAELRNGAPNQAWSNADNSLDQQNEEACSLDKEIPDELALPLPHPASLVKTKAIMELQPAESPVPSSLAGQQSDPAVNIQGKDIEAIMELQPAESPVPSSPAGQQTDPAVNIETVIEPQPAESSMPSSPAGQIQGKDIEAIMELQPAESPVPSSPAGQQTDPAVNIETVIEPQPAESSMPSSPAGQIQGKDIEAIMELQPAESTVPSSPAGQQTDPAVNIETVIEPQPAESSMPSSPGGKQPDPAENIQGKNIEETVESQPAGSETLETGGFAASEQVDQVACPSPSSAAGNQPDSGANIESQSISTSVEPHIAVPGAVLNQDACSLPSPSARTQADIAANSEGQNTTTVSNAVETDNVAPLVHERVVESSAGVTAPVPSPLNNATATTGQSPIQPVPQIPFPVFSDPFQHELEKLRRQSEITKKTCEEMKAVSKAKFEKKIAELQEEYQRKFHEVQAVHAARKTKLQARKNLVIKNKLLSSAFLSKCTSRISSHSSAATPMGKFRIQQLAQRATQVSALRNHTASAPYCTMPQPRQPLISNPLPYSNAFTQQQEQPQNLGSGLQRSNDVVCLSDDE</sequence>
<evidence type="ECO:0000259" key="4">
    <source>
        <dbReference type="Pfam" id="PF25029"/>
    </source>
</evidence>
<feature type="compositionally biased region" description="Basic residues" evidence="2">
    <location>
        <begin position="143"/>
        <end position="161"/>
    </location>
</feature>
<gene>
    <name evidence="5" type="ORF">BRAA09T41943Z</name>
</gene>
<feature type="compositionally biased region" description="Polar residues" evidence="2">
    <location>
        <begin position="1686"/>
        <end position="1710"/>
    </location>
</feature>
<feature type="domain" description="MOM1 alpha-helical" evidence="4">
    <location>
        <begin position="887"/>
        <end position="1002"/>
    </location>
</feature>
<feature type="coiled-coil region" evidence="1">
    <location>
        <begin position="1555"/>
        <end position="1597"/>
    </location>
</feature>
<feature type="signal peptide" evidence="3">
    <location>
        <begin position="1"/>
        <end position="19"/>
    </location>
</feature>
<evidence type="ECO:0000313" key="5">
    <source>
        <dbReference type="EMBL" id="VDC64332.1"/>
    </source>
</evidence>
<keyword evidence="3" id="KW-0732">Signal</keyword>
<dbReference type="PANTHER" id="PTHR35116:SF2">
    <property type="entry name" value="ATP-DEPENDENT HELICASE FAMILY PROTEIN-RELATED"/>
    <property type="match status" value="1"/>
</dbReference>
<dbReference type="Gene3D" id="6.10.250.1310">
    <property type="match status" value="1"/>
</dbReference>
<evidence type="ECO:0000256" key="2">
    <source>
        <dbReference type="SAM" id="MobiDB-lite"/>
    </source>
</evidence>
<feature type="region of interest" description="Disordered" evidence="2">
    <location>
        <begin position="92"/>
        <end position="178"/>
    </location>
</feature>